<comment type="caution">
    <text evidence="4">The sequence shown here is derived from an EMBL/GenBank/DDBJ whole genome shotgun (WGS) entry which is preliminary data.</text>
</comment>
<accession>A0ABV2BX13</accession>
<evidence type="ECO:0000313" key="4">
    <source>
        <dbReference type="EMBL" id="MET1256482.1"/>
    </source>
</evidence>
<evidence type="ECO:0000313" key="5">
    <source>
        <dbReference type="Proteomes" id="UP001548189"/>
    </source>
</evidence>
<dbReference type="Pfam" id="PF00486">
    <property type="entry name" value="Trans_reg_C"/>
    <property type="match status" value="1"/>
</dbReference>
<dbReference type="RefSeq" id="WP_353897068.1">
    <property type="nucleotide sequence ID" value="NZ_JBEVCJ010000022.1"/>
</dbReference>
<dbReference type="PROSITE" id="PS51755">
    <property type="entry name" value="OMPR_PHOB"/>
    <property type="match status" value="1"/>
</dbReference>
<keyword evidence="1 2" id="KW-0238">DNA-binding</keyword>
<dbReference type="EMBL" id="JBEVCJ010000022">
    <property type="protein sequence ID" value="MET1256482.1"/>
    <property type="molecule type" value="Genomic_DNA"/>
</dbReference>
<protein>
    <submittedName>
        <fullName evidence="4">Winged helix-turn-helix domain-containing protein</fullName>
    </submittedName>
</protein>
<organism evidence="4 5">
    <name type="scientific">Aliikangiella maris</name>
    <dbReference type="NCBI Taxonomy" id="3162458"/>
    <lineage>
        <taxon>Bacteria</taxon>
        <taxon>Pseudomonadati</taxon>
        <taxon>Pseudomonadota</taxon>
        <taxon>Gammaproteobacteria</taxon>
        <taxon>Oceanospirillales</taxon>
        <taxon>Pleioneaceae</taxon>
        <taxon>Aliikangiella</taxon>
    </lineage>
</organism>
<dbReference type="InterPro" id="IPR016032">
    <property type="entry name" value="Sig_transdc_resp-reg_C-effctor"/>
</dbReference>
<evidence type="ECO:0000256" key="1">
    <source>
        <dbReference type="ARBA" id="ARBA00023125"/>
    </source>
</evidence>
<dbReference type="CDD" id="cd00383">
    <property type="entry name" value="trans_reg_C"/>
    <property type="match status" value="1"/>
</dbReference>
<evidence type="ECO:0000259" key="3">
    <source>
        <dbReference type="PROSITE" id="PS51755"/>
    </source>
</evidence>
<dbReference type="Proteomes" id="UP001548189">
    <property type="component" value="Unassembled WGS sequence"/>
</dbReference>
<reference evidence="4 5" key="1">
    <citation type="submission" date="2024-06" db="EMBL/GenBank/DDBJ databases">
        <authorList>
            <person name="Li F."/>
        </authorList>
    </citation>
    <scope>NUCLEOTIDE SEQUENCE [LARGE SCALE GENOMIC DNA]</scope>
    <source>
        <strain evidence="4 5">GXAS 311</strain>
    </source>
</reference>
<dbReference type="InterPro" id="IPR001867">
    <property type="entry name" value="OmpR/PhoB-type_DNA-bd"/>
</dbReference>
<keyword evidence="5" id="KW-1185">Reference proteome</keyword>
<name>A0ABV2BX13_9GAMM</name>
<dbReference type="SUPFAM" id="SSF46894">
    <property type="entry name" value="C-terminal effector domain of the bipartite response regulators"/>
    <property type="match status" value="1"/>
</dbReference>
<gene>
    <name evidence="4" type="ORF">ABVT43_15180</name>
</gene>
<proteinExistence type="predicted"/>
<dbReference type="InterPro" id="IPR036388">
    <property type="entry name" value="WH-like_DNA-bd_sf"/>
</dbReference>
<feature type="domain" description="OmpR/PhoB-type" evidence="3">
    <location>
        <begin position="11"/>
        <end position="110"/>
    </location>
</feature>
<dbReference type="Gene3D" id="1.10.10.10">
    <property type="entry name" value="Winged helix-like DNA-binding domain superfamily/Winged helix DNA-binding domain"/>
    <property type="match status" value="1"/>
</dbReference>
<sequence length="111" mass="12897">MFNPNIELNETQKILIGGLLYDASNQCLSTKNDTIYLRNKLNEVLFHMVKNNHRVVSREELIQKVWNGNYYTGVKGLTHSVCKLRKMFVDLGAREIKIQTFPKQGYSISYN</sequence>
<evidence type="ECO:0000256" key="2">
    <source>
        <dbReference type="PROSITE-ProRule" id="PRU01091"/>
    </source>
</evidence>
<feature type="DNA-binding region" description="OmpR/PhoB-type" evidence="2">
    <location>
        <begin position="11"/>
        <end position="110"/>
    </location>
</feature>
<dbReference type="SMART" id="SM00862">
    <property type="entry name" value="Trans_reg_C"/>
    <property type="match status" value="1"/>
</dbReference>